<dbReference type="EMBL" id="OE859854">
    <property type="protein sequence ID" value="CAD7617091.1"/>
    <property type="molecule type" value="Genomic_DNA"/>
</dbReference>
<accession>A0A7R9KAE5</accession>
<proteinExistence type="predicted"/>
<dbReference type="AlphaFoldDB" id="A0A7R9KAE5"/>
<name>A0A7R9KAE5_TIMGE</name>
<feature type="region of interest" description="Disordered" evidence="1">
    <location>
        <begin position="1"/>
        <end position="21"/>
    </location>
</feature>
<gene>
    <name evidence="2" type="ORF">TGEB3V08_LOCUS11870</name>
</gene>
<organism evidence="2">
    <name type="scientific">Timema genevievae</name>
    <name type="common">Walking stick</name>
    <dbReference type="NCBI Taxonomy" id="629358"/>
    <lineage>
        <taxon>Eukaryota</taxon>
        <taxon>Metazoa</taxon>
        <taxon>Ecdysozoa</taxon>
        <taxon>Arthropoda</taxon>
        <taxon>Hexapoda</taxon>
        <taxon>Insecta</taxon>
        <taxon>Pterygota</taxon>
        <taxon>Neoptera</taxon>
        <taxon>Polyneoptera</taxon>
        <taxon>Phasmatodea</taxon>
        <taxon>Timematodea</taxon>
        <taxon>Timematoidea</taxon>
        <taxon>Timematidae</taxon>
        <taxon>Timema</taxon>
    </lineage>
</organism>
<evidence type="ECO:0000313" key="2">
    <source>
        <dbReference type="EMBL" id="CAD7617091.1"/>
    </source>
</evidence>
<reference evidence="2" key="1">
    <citation type="submission" date="2020-11" db="EMBL/GenBank/DDBJ databases">
        <authorList>
            <person name="Tran Van P."/>
        </authorList>
    </citation>
    <scope>NUCLEOTIDE SEQUENCE</scope>
</reference>
<sequence length="21" mass="2258">MWTSSTTTSPRTTLSVSFAVP</sequence>
<protein>
    <submittedName>
        <fullName evidence="2">Uncharacterized protein</fullName>
    </submittedName>
</protein>
<evidence type="ECO:0000256" key="1">
    <source>
        <dbReference type="SAM" id="MobiDB-lite"/>
    </source>
</evidence>